<dbReference type="OrthoDB" id="335886at2"/>
<dbReference type="Gene3D" id="3.20.20.70">
    <property type="entry name" value="Aldolase class I"/>
    <property type="match status" value="1"/>
</dbReference>
<dbReference type="PANTHER" id="PTHR43699">
    <property type="entry name" value="3-DEHYDROQUINATE DEHYDRATASE"/>
    <property type="match status" value="1"/>
</dbReference>
<gene>
    <name evidence="5" type="ORF">CH360_00520</name>
    <name evidence="6" type="ORF">CH373_00520</name>
</gene>
<sequence length="241" mass="27610">MKKERETQVVLTLDQEEFFSLEEMPPVQFLEIRLDLFLKGRETQKRILEKIEKLNARIVLTYRQPEDSSLESRSVWNSDDVTFLLDQLRSGIHYLDLELDKDNSIFQSADETKFGIIRSVHSFKGILNLDECLFYYRNVLEESFASAKTTLPFDCVLKLAVLPASPADAESFSQISLEIAKRVRKSDSNLGYCGIIMGEFGKEFRIFPEKIGSDFTYACLQNAKAPGQVSLNEILKQRSVS</sequence>
<keyword evidence="3" id="KW-0456">Lyase</keyword>
<evidence type="ECO:0000256" key="1">
    <source>
        <dbReference type="ARBA" id="ARBA00001864"/>
    </source>
</evidence>
<dbReference type="EMBL" id="NPDY01000001">
    <property type="protein sequence ID" value="PJZ71048.1"/>
    <property type="molecule type" value="Genomic_DNA"/>
</dbReference>
<evidence type="ECO:0000256" key="3">
    <source>
        <dbReference type="ARBA" id="ARBA00023239"/>
    </source>
</evidence>
<comment type="caution">
    <text evidence="6">The sequence shown here is derived from an EMBL/GenBank/DDBJ whole genome shotgun (WGS) entry which is preliminary data.</text>
</comment>
<proteinExistence type="predicted"/>
<organism evidence="6 8">
    <name type="scientific">Leptospira perolatii</name>
    <dbReference type="NCBI Taxonomy" id="2023191"/>
    <lineage>
        <taxon>Bacteria</taxon>
        <taxon>Pseudomonadati</taxon>
        <taxon>Spirochaetota</taxon>
        <taxon>Spirochaetia</taxon>
        <taxon>Leptospirales</taxon>
        <taxon>Leptospiraceae</taxon>
        <taxon>Leptospira</taxon>
    </lineage>
</organism>
<dbReference type="PANTHER" id="PTHR43699:SF1">
    <property type="entry name" value="3-DEHYDROQUINATE DEHYDRATASE"/>
    <property type="match status" value="1"/>
</dbReference>
<keyword evidence="4" id="KW-0704">Schiff base</keyword>
<comment type="catalytic activity">
    <reaction evidence="1">
        <text>3-dehydroquinate = 3-dehydroshikimate + H2O</text>
        <dbReference type="Rhea" id="RHEA:21096"/>
        <dbReference type="ChEBI" id="CHEBI:15377"/>
        <dbReference type="ChEBI" id="CHEBI:16630"/>
        <dbReference type="ChEBI" id="CHEBI:32364"/>
        <dbReference type="EC" id="4.2.1.10"/>
    </reaction>
</comment>
<dbReference type="Proteomes" id="UP000231962">
    <property type="component" value="Unassembled WGS sequence"/>
</dbReference>
<reference evidence="7 8" key="1">
    <citation type="submission" date="2017-07" db="EMBL/GenBank/DDBJ databases">
        <title>Leptospira spp. isolated from tropical soils.</title>
        <authorList>
            <person name="Thibeaux R."/>
            <person name="Iraola G."/>
            <person name="Ferres I."/>
            <person name="Bierque E."/>
            <person name="Girault D."/>
            <person name="Soupe-Gilbert M.-E."/>
            <person name="Picardeau M."/>
            <person name="Goarant C."/>
        </authorList>
    </citation>
    <scope>NUCLEOTIDE SEQUENCE [LARGE SCALE GENOMIC DNA]</scope>
    <source>
        <strain evidence="6 8">FH1-B-B1</strain>
        <strain evidence="5 7">FH1-B-C1</strain>
    </source>
</reference>
<evidence type="ECO:0000313" key="7">
    <source>
        <dbReference type="Proteomes" id="UP000231962"/>
    </source>
</evidence>
<evidence type="ECO:0000256" key="4">
    <source>
        <dbReference type="ARBA" id="ARBA00023270"/>
    </source>
</evidence>
<evidence type="ECO:0000313" key="5">
    <source>
        <dbReference type="EMBL" id="PJZ71048.1"/>
    </source>
</evidence>
<dbReference type="EMBL" id="NPDZ01000001">
    <property type="protein sequence ID" value="PJZ74580.1"/>
    <property type="molecule type" value="Genomic_DNA"/>
</dbReference>
<protein>
    <recommendedName>
        <fullName evidence="2">3-dehydroquinate dehydratase</fullName>
        <ecNumber evidence="2">4.2.1.10</ecNumber>
    </recommendedName>
</protein>
<dbReference type="AlphaFoldDB" id="A0A2M9ZR72"/>
<dbReference type="GO" id="GO:0046279">
    <property type="term" value="P:3,4-dihydroxybenzoate biosynthetic process"/>
    <property type="evidence" value="ECO:0007669"/>
    <property type="project" value="TreeGrafter"/>
</dbReference>
<dbReference type="Pfam" id="PF01487">
    <property type="entry name" value="DHquinase_I"/>
    <property type="match status" value="1"/>
</dbReference>
<dbReference type="InterPro" id="IPR001381">
    <property type="entry name" value="DHquinase_I"/>
</dbReference>
<dbReference type="CDD" id="cd00502">
    <property type="entry name" value="DHQase_I"/>
    <property type="match status" value="1"/>
</dbReference>
<dbReference type="SUPFAM" id="SSF51569">
    <property type="entry name" value="Aldolase"/>
    <property type="match status" value="1"/>
</dbReference>
<evidence type="ECO:0000256" key="2">
    <source>
        <dbReference type="ARBA" id="ARBA00012060"/>
    </source>
</evidence>
<evidence type="ECO:0000313" key="8">
    <source>
        <dbReference type="Proteomes" id="UP000231990"/>
    </source>
</evidence>
<dbReference type="Proteomes" id="UP000231990">
    <property type="component" value="Unassembled WGS sequence"/>
</dbReference>
<dbReference type="EC" id="4.2.1.10" evidence="2"/>
<dbReference type="RefSeq" id="WP_100711991.1">
    <property type="nucleotide sequence ID" value="NZ_NPDY01000001.1"/>
</dbReference>
<dbReference type="InterPro" id="IPR013785">
    <property type="entry name" value="Aldolase_TIM"/>
</dbReference>
<accession>A0A2M9ZR72</accession>
<dbReference type="InterPro" id="IPR050146">
    <property type="entry name" value="Type-I_3-dehydroquinase"/>
</dbReference>
<name>A0A2M9ZR72_9LEPT</name>
<keyword evidence="7" id="KW-1185">Reference proteome</keyword>
<evidence type="ECO:0000313" key="6">
    <source>
        <dbReference type="EMBL" id="PJZ74580.1"/>
    </source>
</evidence>
<dbReference type="GO" id="GO:0003855">
    <property type="term" value="F:3-dehydroquinate dehydratase activity"/>
    <property type="evidence" value="ECO:0007669"/>
    <property type="project" value="UniProtKB-EC"/>
</dbReference>